<protein>
    <recommendedName>
        <fullName evidence="3 9">Protein farnesyltransferase subunit beta</fullName>
        <shortName evidence="9">FTase-beta</shortName>
        <ecNumber evidence="2 9">2.5.1.58</ecNumber>
    </recommendedName>
</protein>
<dbReference type="PANTHER" id="PTHR11774:SF6">
    <property type="entry name" value="PROTEIN FARNESYLTRANSFERASE SUBUNIT BETA"/>
    <property type="match status" value="1"/>
</dbReference>
<dbReference type="GO" id="GO:0005965">
    <property type="term" value="C:protein farnesyltransferase complex"/>
    <property type="evidence" value="ECO:0007669"/>
    <property type="project" value="UniProtKB-UniRule"/>
</dbReference>
<comment type="subunit">
    <text evidence="9">Heterodimer of an alpha and a beta subunit.</text>
</comment>
<accession>A0A0X8HUI8</accession>
<dbReference type="AlphaFoldDB" id="A0A0X8HUI8"/>
<keyword evidence="12" id="KW-1185">Reference proteome</keyword>
<evidence type="ECO:0000256" key="2">
    <source>
        <dbReference type="ARBA" id="ARBA00012702"/>
    </source>
</evidence>
<reference evidence="11 12" key="1">
    <citation type="submission" date="2016-01" db="EMBL/GenBank/DDBJ databases">
        <title>Genome sequence of the yeast Holleya sinecauda.</title>
        <authorList>
            <person name="Dietrich F.S."/>
        </authorList>
    </citation>
    <scope>NUCLEOTIDE SEQUENCE [LARGE SCALE GENOMIC DNA]</scope>
    <source>
        <strain evidence="11 12">ATCC 58844</strain>
    </source>
</reference>
<evidence type="ECO:0000256" key="5">
    <source>
        <dbReference type="ARBA" id="ARBA00022679"/>
    </source>
</evidence>
<comment type="similarity">
    <text evidence="1 9">Belongs to the protein prenyltransferase subunit beta family.</text>
</comment>
<dbReference type="PANTHER" id="PTHR11774">
    <property type="entry name" value="GERANYLGERANYL TRANSFERASE TYPE BETA SUBUNIT"/>
    <property type="match status" value="1"/>
</dbReference>
<dbReference type="Gene3D" id="1.50.10.20">
    <property type="match status" value="1"/>
</dbReference>
<dbReference type="CDD" id="cd02893">
    <property type="entry name" value="FTase"/>
    <property type="match status" value="1"/>
</dbReference>
<dbReference type="GeneID" id="28725035"/>
<evidence type="ECO:0000256" key="6">
    <source>
        <dbReference type="ARBA" id="ARBA00022723"/>
    </source>
</evidence>
<comment type="cofactor">
    <cofactor evidence="9">
        <name>Zn(2+)</name>
        <dbReference type="ChEBI" id="CHEBI:29105"/>
    </cofactor>
    <text evidence="9">Binds 1 zinc ion per subunit.</text>
</comment>
<dbReference type="InterPro" id="IPR026872">
    <property type="entry name" value="FTB"/>
</dbReference>
<keyword evidence="8 9" id="KW-0862">Zinc</keyword>
<keyword evidence="7" id="KW-0677">Repeat</keyword>
<comment type="catalytic activity">
    <reaction evidence="9">
        <text>L-cysteinyl-[protein] + (2E,6E)-farnesyl diphosphate = S-(2E,6E)-farnesyl-L-cysteinyl-[protein] + diphosphate</text>
        <dbReference type="Rhea" id="RHEA:13345"/>
        <dbReference type="Rhea" id="RHEA-COMP:10131"/>
        <dbReference type="Rhea" id="RHEA-COMP:11535"/>
        <dbReference type="ChEBI" id="CHEBI:29950"/>
        <dbReference type="ChEBI" id="CHEBI:33019"/>
        <dbReference type="ChEBI" id="CHEBI:86019"/>
        <dbReference type="ChEBI" id="CHEBI:175763"/>
    </reaction>
</comment>
<evidence type="ECO:0000256" key="9">
    <source>
        <dbReference type="RuleBase" id="RU365056"/>
    </source>
</evidence>
<dbReference type="OrthoDB" id="10261146at2759"/>
<dbReference type="GO" id="GO:0004660">
    <property type="term" value="F:protein farnesyltransferase activity"/>
    <property type="evidence" value="ECO:0007669"/>
    <property type="project" value="UniProtKB-UniRule"/>
</dbReference>
<evidence type="ECO:0000259" key="10">
    <source>
        <dbReference type="Pfam" id="PF00432"/>
    </source>
</evidence>
<dbReference type="RefSeq" id="XP_017988726.1">
    <property type="nucleotide sequence ID" value="XM_018133148.1"/>
</dbReference>
<dbReference type="InterPro" id="IPR001330">
    <property type="entry name" value="Prenyltrans"/>
</dbReference>
<dbReference type="SUPFAM" id="SSF48239">
    <property type="entry name" value="Terpenoid cyclases/Protein prenyltransferases"/>
    <property type="match status" value="1"/>
</dbReference>
<dbReference type="InterPro" id="IPR045089">
    <property type="entry name" value="PGGT1B-like"/>
</dbReference>
<dbReference type="Proteomes" id="UP000243052">
    <property type="component" value="Chromosome vi"/>
</dbReference>
<feature type="domain" description="Prenyltransferase alpha-alpha toroid" evidence="10">
    <location>
        <begin position="45"/>
        <end position="368"/>
    </location>
</feature>
<dbReference type="InterPro" id="IPR008930">
    <property type="entry name" value="Terpenoid_cyclase/PrenylTrfase"/>
</dbReference>
<keyword evidence="6 9" id="KW-0479">Metal-binding</keyword>
<keyword evidence="4 9" id="KW-0637">Prenyltransferase</keyword>
<evidence type="ECO:0000256" key="3">
    <source>
        <dbReference type="ARBA" id="ARBA00015798"/>
    </source>
</evidence>
<dbReference type="EMBL" id="CP014246">
    <property type="protein sequence ID" value="AMD21730.1"/>
    <property type="molecule type" value="Genomic_DNA"/>
</dbReference>
<evidence type="ECO:0000256" key="7">
    <source>
        <dbReference type="ARBA" id="ARBA00022737"/>
    </source>
</evidence>
<name>A0A0X8HUI8_9SACH</name>
<proteinExistence type="inferred from homology"/>
<dbReference type="Pfam" id="PF00432">
    <property type="entry name" value="Prenyltrans"/>
    <property type="match status" value="1"/>
</dbReference>
<comment type="function">
    <text evidence="9">Catalyzes the transfer of a farnesyl moiety from farnesyl diphosphate to a cysteine at the fourth position from the C-terminus of several proteins. The beta subunit is responsible for peptide-binding.</text>
</comment>
<evidence type="ECO:0000256" key="4">
    <source>
        <dbReference type="ARBA" id="ARBA00022602"/>
    </source>
</evidence>
<evidence type="ECO:0000313" key="12">
    <source>
        <dbReference type="Proteomes" id="UP000243052"/>
    </source>
</evidence>
<keyword evidence="5 9" id="KW-0808">Transferase</keyword>
<evidence type="ECO:0000313" key="11">
    <source>
        <dbReference type="EMBL" id="AMD21730.1"/>
    </source>
</evidence>
<dbReference type="STRING" id="45286.A0A0X8HUI8"/>
<organism evidence="11 12">
    <name type="scientific">Eremothecium sinecaudum</name>
    <dbReference type="NCBI Taxonomy" id="45286"/>
    <lineage>
        <taxon>Eukaryota</taxon>
        <taxon>Fungi</taxon>
        <taxon>Dikarya</taxon>
        <taxon>Ascomycota</taxon>
        <taxon>Saccharomycotina</taxon>
        <taxon>Saccharomycetes</taxon>
        <taxon>Saccharomycetales</taxon>
        <taxon>Saccharomycetaceae</taxon>
        <taxon>Eremothecium</taxon>
    </lineage>
</organism>
<evidence type="ECO:0000256" key="1">
    <source>
        <dbReference type="ARBA" id="ARBA00010497"/>
    </source>
</evidence>
<dbReference type="EC" id="2.5.1.58" evidence="2 9"/>
<gene>
    <name evidence="11" type="ORF">AW171_hschr63701</name>
</gene>
<dbReference type="GO" id="GO:0097354">
    <property type="term" value="P:prenylation"/>
    <property type="evidence" value="ECO:0007669"/>
    <property type="project" value="UniProtKB-UniRule"/>
</dbReference>
<dbReference type="GO" id="GO:0008270">
    <property type="term" value="F:zinc ion binding"/>
    <property type="evidence" value="ECO:0007669"/>
    <property type="project" value="UniProtKB-UniRule"/>
</dbReference>
<sequence length="384" mass="42757">MPLSRGILKSTVLTETLEQRRQVVEDCAKIYRDLEGKDVALNADYIRRYLEYILSCKQPLPVTPLDAAQPWLVYWILNSLKTIISNWAKEGYFDRIQSKVATFSPIGGPYAGGPGQLPHLASNYAAIAVMALCGNTNNSWDMINREYIYHWLVSLKTPDGGFKTVKQVGEIDTRGVYTALSVASMLNIMTEELTEGCVDFLLRCQSYEGGFGGAPYGDEAHGGYTYCAVGSLAILGALDRVNIPKLMDWCSARQTNEEKGLSGRTNKLVDGCYSFWIGSVAAILEAYGFGQCIDKSGLQEYILKCCQPDDRPGLRDKPGKPPDFYHTNYVALGLAAAQYNFNRDHRTNDITCTPIGETMVQPIHPIYGLPIDDVKRFKEHWTNT</sequence>
<evidence type="ECO:0000256" key="8">
    <source>
        <dbReference type="ARBA" id="ARBA00022833"/>
    </source>
</evidence>